<protein>
    <recommendedName>
        <fullName evidence="7">Tetratricopeptide repeat protein</fullName>
    </recommendedName>
</protein>
<dbReference type="Gene3D" id="1.25.40.10">
    <property type="entry name" value="Tetratricopeptide repeat domain"/>
    <property type="match status" value="2"/>
</dbReference>
<evidence type="ECO:0000256" key="1">
    <source>
        <dbReference type="ARBA" id="ARBA00004245"/>
    </source>
</evidence>
<dbReference type="GO" id="GO:0097431">
    <property type="term" value="C:mitotic spindle pole"/>
    <property type="evidence" value="ECO:0007669"/>
    <property type="project" value="TreeGrafter"/>
</dbReference>
<evidence type="ECO:0000256" key="4">
    <source>
        <dbReference type="SAM" id="SignalP"/>
    </source>
</evidence>
<name>A0A923N4K2_9BACT</name>
<dbReference type="Pfam" id="PF13181">
    <property type="entry name" value="TPR_8"/>
    <property type="match status" value="1"/>
</dbReference>
<reference evidence="5" key="1">
    <citation type="submission" date="2020-08" db="EMBL/GenBank/DDBJ databases">
        <title>Pontibacter sp. SD6 16S ribosomal RNA gene Genome sequencing and assembly.</title>
        <authorList>
            <person name="Kang M."/>
        </authorList>
    </citation>
    <scope>NUCLEOTIDE SEQUENCE</scope>
    <source>
        <strain evidence="5">SD6</strain>
    </source>
</reference>
<keyword evidence="4" id="KW-0732">Signal</keyword>
<dbReference type="InterPro" id="IPR019734">
    <property type="entry name" value="TPR_rpt"/>
</dbReference>
<feature type="chain" id="PRO_5037710135" description="Tetratricopeptide repeat protein" evidence="4">
    <location>
        <begin position="24"/>
        <end position="261"/>
    </location>
</feature>
<dbReference type="AlphaFoldDB" id="A0A923N4K2"/>
<dbReference type="EMBL" id="JACRVF010000001">
    <property type="protein sequence ID" value="MBC5991351.1"/>
    <property type="molecule type" value="Genomic_DNA"/>
</dbReference>
<evidence type="ECO:0000256" key="2">
    <source>
        <dbReference type="ARBA" id="ARBA00022490"/>
    </source>
</evidence>
<keyword evidence="6" id="KW-1185">Reference proteome</keyword>
<dbReference type="GO" id="GO:0005737">
    <property type="term" value="C:cytoplasm"/>
    <property type="evidence" value="ECO:0007669"/>
    <property type="project" value="TreeGrafter"/>
</dbReference>
<sequence>MRRLCKAFPVILLFLCTAFASLADGGVSEHEKLLQRAEQLLDKYKDSEALAVYEQILGVASENYVALCKASYLHCRISERYTDETKRLEHIAKAREYANKAYELNPLDAESNYVMALSLGSQALVSGPKERLVNINELKSFVDAALAADAKHAGSWHLLGRWYFKMANLNFAEKAASKFLFGGVCGLATNKDAADALEKAIAYNPKNIRYYYDLALIYDEMKDKEACITTLTKALTLTLDTKEELELSRRCKIMLQEKTNV</sequence>
<comment type="subcellular location">
    <subcellularLocation>
        <location evidence="1">Cytoplasm</location>
        <location evidence="1">Cytoskeleton</location>
    </subcellularLocation>
</comment>
<dbReference type="GO" id="GO:0005876">
    <property type="term" value="C:spindle microtubule"/>
    <property type="evidence" value="ECO:0007669"/>
    <property type="project" value="TreeGrafter"/>
</dbReference>
<gene>
    <name evidence="5" type="ORF">H8S84_00720</name>
</gene>
<dbReference type="PANTHER" id="PTHR16056">
    <property type="entry name" value="REGULATOR OF MICROTUBULE DYNAMICS PROTEIN"/>
    <property type="match status" value="1"/>
</dbReference>
<accession>A0A923N4K2</accession>
<dbReference type="GO" id="GO:0008017">
    <property type="term" value="F:microtubule binding"/>
    <property type="evidence" value="ECO:0007669"/>
    <property type="project" value="TreeGrafter"/>
</dbReference>
<feature type="signal peptide" evidence="4">
    <location>
        <begin position="1"/>
        <end position="23"/>
    </location>
</feature>
<evidence type="ECO:0000313" key="5">
    <source>
        <dbReference type="EMBL" id="MBC5991351.1"/>
    </source>
</evidence>
<dbReference type="Proteomes" id="UP000603640">
    <property type="component" value="Unassembled WGS sequence"/>
</dbReference>
<keyword evidence="2" id="KW-0963">Cytoplasm</keyword>
<organism evidence="5 6">
    <name type="scientific">Pontibacter cellulosilyticus</name>
    <dbReference type="NCBI Taxonomy" id="1720253"/>
    <lineage>
        <taxon>Bacteria</taxon>
        <taxon>Pseudomonadati</taxon>
        <taxon>Bacteroidota</taxon>
        <taxon>Cytophagia</taxon>
        <taxon>Cytophagales</taxon>
        <taxon>Hymenobacteraceae</taxon>
        <taxon>Pontibacter</taxon>
    </lineage>
</organism>
<dbReference type="InterPro" id="IPR011990">
    <property type="entry name" value="TPR-like_helical_dom_sf"/>
</dbReference>
<evidence type="ECO:0008006" key="7">
    <source>
        <dbReference type="Google" id="ProtNLM"/>
    </source>
</evidence>
<dbReference type="PANTHER" id="PTHR16056:SF16">
    <property type="entry name" value="REGULATOR OF MICROTUBULE DYNAMICS PROTEIN 1"/>
    <property type="match status" value="1"/>
</dbReference>
<evidence type="ECO:0000256" key="3">
    <source>
        <dbReference type="ARBA" id="ARBA00023212"/>
    </source>
</evidence>
<comment type="caution">
    <text evidence="5">The sequence shown here is derived from an EMBL/GenBank/DDBJ whole genome shotgun (WGS) entry which is preliminary data.</text>
</comment>
<evidence type="ECO:0000313" key="6">
    <source>
        <dbReference type="Proteomes" id="UP000603640"/>
    </source>
</evidence>
<proteinExistence type="predicted"/>
<dbReference type="SUPFAM" id="SSF48452">
    <property type="entry name" value="TPR-like"/>
    <property type="match status" value="1"/>
</dbReference>
<keyword evidence="3" id="KW-0206">Cytoskeleton</keyword>
<dbReference type="RefSeq" id="WP_187065358.1">
    <property type="nucleotide sequence ID" value="NZ_JACRVF010000001.1"/>
</dbReference>